<feature type="non-terminal residue" evidence="2">
    <location>
        <position position="100"/>
    </location>
</feature>
<dbReference type="EMBL" id="JAHRHJ020003144">
    <property type="protein sequence ID" value="KAH9292414.1"/>
    <property type="molecule type" value="Genomic_DNA"/>
</dbReference>
<organism evidence="2 3">
    <name type="scientific">Taxus chinensis</name>
    <name type="common">Chinese yew</name>
    <name type="synonym">Taxus wallichiana var. chinensis</name>
    <dbReference type="NCBI Taxonomy" id="29808"/>
    <lineage>
        <taxon>Eukaryota</taxon>
        <taxon>Viridiplantae</taxon>
        <taxon>Streptophyta</taxon>
        <taxon>Embryophyta</taxon>
        <taxon>Tracheophyta</taxon>
        <taxon>Spermatophyta</taxon>
        <taxon>Pinopsida</taxon>
        <taxon>Pinidae</taxon>
        <taxon>Conifers II</taxon>
        <taxon>Cupressales</taxon>
        <taxon>Taxaceae</taxon>
        <taxon>Taxus</taxon>
    </lineage>
</organism>
<evidence type="ECO:0000313" key="3">
    <source>
        <dbReference type="Proteomes" id="UP000824469"/>
    </source>
</evidence>
<name>A0AA38C8L0_TAXCH</name>
<proteinExistence type="predicted"/>
<sequence length="100" mass="10882">SFFPEIGGSHHSKMNSSGSAGGVRKEDRGTRLYNPYEDLHGPAFDVRPVKNLYQIPTAPEYLFPEEAARQRRSVTDNLTFYTGCAYLSGAVTGGAVGLVE</sequence>
<feature type="region of interest" description="Disordered" evidence="1">
    <location>
        <begin position="1"/>
        <end position="29"/>
    </location>
</feature>
<accession>A0AA38C8L0</accession>
<protein>
    <submittedName>
        <fullName evidence="2">Uncharacterized protein</fullName>
    </submittedName>
</protein>
<dbReference type="Proteomes" id="UP000824469">
    <property type="component" value="Unassembled WGS sequence"/>
</dbReference>
<feature type="non-terminal residue" evidence="2">
    <location>
        <position position="1"/>
    </location>
</feature>
<reference evidence="2 3" key="1">
    <citation type="journal article" date="2021" name="Nat. Plants">
        <title>The Taxus genome provides insights into paclitaxel biosynthesis.</title>
        <authorList>
            <person name="Xiong X."/>
            <person name="Gou J."/>
            <person name="Liao Q."/>
            <person name="Li Y."/>
            <person name="Zhou Q."/>
            <person name="Bi G."/>
            <person name="Li C."/>
            <person name="Du R."/>
            <person name="Wang X."/>
            <person name="Sun T."/>
            <person name="Guo L."/>
            <person name="Liang H."/>
            <person name="Lu P."/>
            <person name="Wu Y."/>
            <person name="Zhang Z."/>
            <person name="Ro D.K."/>
            <person name="Shang Y."/>
            <person name="Huang S."/>
            <person name="Yan J."/>
        </authorList>
    </citation>
    <scope>NUCLEOTIDE SEQUENCE [LARGE SCALE GENOMIC DNA]</scope>
    <source>
        <strain evidence="2">Ta-2019</strain>
    </source>
</reference>
<dbReference type="AlphaFoldDB" id="A0AA38C8L0"/>
<gene>
    <name evidence="2" type="ORF">KI387_042404</name>
</gene>
<evidence type="ECO:0000313" key="2">
    <source>
        <dbReference type="EMBL" id="KAH9292414.1"/>
    </source>
</evidence>
<comment type="caution">
    <text evidence="2">The sequence shown here is derived from an EMBL/GenBank/DDBJ whole genome shotgun (WGS) entry which is preliminary data.</text>
</comment>
<keyword evidence="3" id="KW-1185">Reference proteome</keyword>
<evidence type="ECO:0000256" key="1">
    <source>
        <dbReference type="SAM" id="MobiDB-lite"/>
    </source>
</evidence>